<comment type="caution">
    <text evidence="2">The sequence shown here is derived from an EMBL/GenBank/DDBJ whole genome shotgun (WGS) entry which is preliminary data.</text>
</comment>
<dbReference type="EMBL" id="CAJVRL010000099">
    <property type="protein sequence ID" value="CAG8960488.1"/>
    <property type="molecule type" value="Genomic_DNA"/>
</dbReference>
<proteinExistence type="predicted"/>
<dbReference type="Proteomes" id="UP000696280">
    <property type="component" value="Unassembled WGS sequence"/>
</dbReference>
<dbReference type="AlphaFoldDB" id="A0A9N9PYY3"/>
<organism evidence="2 3">
    <name type="scientific">Hymenoscyphus fraxineus</name>
    <dbReference type="NCBI Taxonomy" id="746836"/>
    <lineage>
        <taxon>Eukaryota</taxon>
        <taxon>Fungi</taxon>
        <taxon>Dikarya</taxon>
        <taxon>Ascomycota</taxon>
        <taxon>Pezizomycotina</taxon>
        <taxon>Leotiomycetes</taxon>
        <taxon>Helotiales</taxon>
        <taxon>Helotiaceae</taxon>
        <taxon>Hymenoscyphus</taxon>
    </lineage>
</organism>
<protein>
    <submittedName>
        <fullName evidence="2">Uncharacterized protein</fullName>
    </submittedName>
</protein>
<accession>A0A9N9PYY3</accession>
<gene>
    <name evidence="2" type="ORF">HYFRA_00008207</name>
</gene>
<feature type="compositionally biased region" description="Polar residues" evidence="1">
    <location>
        <begin position="42"/>
        <end position="58"/>
    </location>
</feature>
<reference evidence="2" key="1">
    <citation type="submission" date="2021-07" db="EMBL/GenBank/DDBJ databases">
        <authorList>
            <person name="Durling M."/>
        </authorList>
    </citation>
    <scope>NUCLEOTIDE SEQUENCE</scope>
</reference>
<name>A0A9N9PYY3_9HELO</name>
<evidence type="ECO:0000256" key="1">
    <source>
        <dbReference type="SAM" id="MobiDB-lite"/>
    </source>
</evidence>
<keyword evidence="3" id="KW-1185">Reference proteome</keyword>
<sequence>MAEARLEKGLLSERNTVLRCPPTTPLRHEVPFKRQKTPLETAKTSHSQSLLANSQFPRQTSNKADLPIMRIGSSVYQDVLIIPRSWRFLEQMQASNSAEIKYQRDMRKQEHLNINK</sequence>
<feature type="region of interest" description="Disordered" evidence="1">
    <location>
        <begin position="18"/>
        <end position="58"/>
    </location>
</feature>
<evidence type="ECO:0000313" key="2">
    <source>
        <dbReference type="EMBL" id="CAG8960488.1"/>
    </source>
</evidence>
<evidence type="ECO:0000313" key="3">
    <source>
        <dbReference type="Proteomes" id="UP000696280"/>
    </source>
</evidence>